<organism evidence="3">
    <name type="scientific">Gasterosteus aculeatus</name>
    <name type="common">Three-spined stickleback</name>
    <dbReference type="NCBI Taxonomy" id="69293"/>
    <lineage>
        <taxon>Eukaryota</taxon>
        <taxon>Metazoa</taxon>
        <taxon>Chordata</taxon>
        <taxon>Craniata</taxon>
        <taxon>Vertebrata</taxon>
        <taxon>Euteleostomi</taxon>
        <taxon>Actinopterygii</taxon>
        <taxon>Neopterygii</taxon>
        <taxon>Teleostei</taxon>
        <taxon>Neoteleostei</taxon>
        <taxon>Acanthomorphata</taxon>
        <taxon>Eupercaria</taxon>
        <taxon>Perciformes</taxon>
        <taxon>Cottioidei</taxon>
        <taxon>Gasterosteales</taxon>
        <taxon>Gasterosteidae</taxon>
        <taxon>Gasterosteus</taxon>
    </lineage>
</organism>
<dbReference type="STRING" id="69293.ENSGACP00000023782"/>
<dbReference type="SMART" id="SM00200">
    <property type="entry name" value="SEA"/>
    <property type="match status" value="2"/>
</dbReference>
<sequence length="416" mass="43140">MTSPPMNMTSPPMNMTSPTMNMTSPAVNMTSPPMNMTSRPMNMTSAVVNMTSPQVNMTTMSTRSPSENATSPLVNGTSPNITTGSLATTTAPPAPDTTIQLRFSLIETFEQQLADTTSQKFKDLANRVTAALDNIYRSRFGRRFLRSLIRAFRQGSVVVESELIFANATSVQDVDDVRVTLVEAASNNSNFSLSVNVSTIVATAPTATTNATVAPTAAPTAAPTVAPTAAPTAAPTVAPTAAPTATAAPTGVTNATAAPTAAPVATEAPASTDPPTSSEGTLRLLLSLNRTFTSDLSNRSSAAFKTLAAEVIQEINRVARIIYASSFRRTLINNFTSGSVKVDTTLVFQDKSSVPQASTATAQFISLLSNSSLGIVPGSISAQSTSTSGSPPMATMGSLAVFSLTLLAVAQMLVTL</sequence>
<dbReference type="InParanoid" id="G3Q1N4"/>
<accession>G3Q1N4</accession>
<reference evidence="3" key="2">
    <citation type="submission" date="2024-04" db="UniProtKB">
        <authorList>
            <consortium name="Ensembl"/>
        </authorList>
    </citation>
    <scope>IDENTIFICATION</scope>
</reference>
<name>G3Q1N4_GASAC</name>
<feature type="compositionally biased region" description="Low complexity" evidence="1">
    <location>
        <begin position="256"/>
        <end position="270"/>
    </location>
</feature>
<dbReference type="AlphaFoldDB" id="G3Q1N4"/>
<protein>
    <recommendedName>
        <fullName evidence="2">SEA domain-containing protein</fullName>
    </recommendedName>
</protein>
<proteinExistence type="predicted"/>
<dbReference type="Ensembl" id="ENSGACT00000023829.1">
    <property type="protein sequence ID" value="ENSGACP00000023782.1"/>
    <property type="gene ID" value="ENSGACG00000018001.1"/>
</dbReference>
<evidence type="ECO:0000313" key="3">
    <source>
        <dbReference type="Ensembl" id="ENSGACP00000023782.1"/>
    </source>
</evidence>
<feature type="region of interest" description="Disordered" evidence="1">
    <location>
        <begin position="58"/>
        <end position="80"/>
    </location>
</feature>
<feature type="domain" description="SEA" evidence="2">
    <location>
        <begin position="274"/>
        <end position="387"/>
    </location>
</feature>
<dbReference type="Bgee" id="ENSGACG00000018001">
    <property type="expression patterns" value="Expressed in pharyngeal gill and 3 other cell types or tissues"/>
</dbReference>
<dbReference type="eggNOG" id="ENOG502S9SA">
    <property type="taxonomic scope" value="Eukaryota"/>
</dbReference>
<dbReference type="Gene3D" id="3.30.70.960">
    <property type="entry name" value="SEA domain"/>
    <property type="match status" value="2"/>
</dbReference>
<dbReference type="Pfam" id="PF01390">
    <property type="entry name" value="SEA"/>
    <property type="match status" value="2"/>
</dbReference>
<feature type="domain" description="SEA" evidence="2">
    <location>
        <begin position="95"/>
        <end position="205"/>
    </location>
</feature>
<reference evidence="3" key="1">
    <citation type="submission" date="2006-01" db="EMBL/GenBank/DDBJ databases">
        <authorList>
            <person name="Lindblad-Toh K."/>
            <person name="Mauceli E."/>
            <person name="Grabherr M."/>
            <person name="Chang J.L."/>
            <person name="Lander E.S."/>
        </authorList>
    </citation>
    <scope>NUCLEOTIDE SEQUENCE [LARGE SCALE GENOMIC DNA]</scope>
</reference>
<dbReference type="SUPFAM" id="SSF82671">
    <property type="entry name" value="SEA domain"/>
    <property type="match status" value="2"/>
</dbReference>
<dbReference type="InterPro" id="IPR036364">
    <property type="entry name" value="SEA_dom_sf"/>
</dbReference>
<evidence type="ECO:0000259" key="2">
    <source>
        <dbReference type="PROSITE" id="PS50024"/>
    </source>
</evidence>
<dbReference type="OMA" id="ITAVYDM"/>
<dbReference type="InterPro" id="IPR000082">
    <property type="entry name" value="SEA_dom"/>
</dbReference>
<dbReference type="PROSITE" id="PS50024">
    <property type="entry name" value="SEA"/>
    <property type="match status" value="2"/>
</dbReference>
<feature type="region of interest" description="Disordered" evidence="1">
    <location>
        <begin position="256"/>
        <end position="280"/>
    </location>
</feature>
<evidence type="ECO:0000256" key="1">
    <source>
        <dbReference type="SAM" id="MobiDB-lite"/>
    </source>
</evidence>